<feature type="signal peptide" evidence="2">
    <location>
        <begin position="1"/>
        <end position="24"/>
    </location>
</feature>
<keyword evidence="4" id="KW-1185">Reference proteome</keyword>
<accession>A0A9P4LJF9</accession>
<protein>
    <submittedName>
        <fullName evidence="3">Uncharacterized protein</fullName>
    </submittedName>
</protein>
<evidence type="ECO:0000256" key="1">
    <source>
        <dbReference type="SAM" id="MobiDB-lite"/>
    </source>
</evidence>
<dbReference type="Proteomes" id="UP000799777">
    <property type="component" value="Unassembled WGS sequence"/>
</dbReference>
<dbReference type="AlphaFoldDB" id="A0A9P4LJF9"/>
<name>A0A9P4LJF9_9PLEO</name>
<sequence length="464" mass="50359">MARQITLLLLSVLLAFLAFAGVDAKSKADQIRVYQFTGDHCVGAPKGANIDLKRNECVNVDARSVKAMLDPKRTKWLTDVNNGGHRCFLVGSHSIDCPDNDKDVVLQEIPHDMADCVNGGPLPIRSVKFVCDLKIESGSSLFTSTATSTMVVTSWSVGNDNKVHPHTSTTTAVVTTTGAHPVTSTNTRTRSLGSRATDGESMEKDVWMYHPWSMTPICYHCYRKKEGNFVNFKCKSGPNVEANCPDRPIAVESEPITTTSTTVTTQTIHNSTISQPNSQLTTTTSVLTDGTWTFTQTTTNTPAAAELEARVSWHKSVHFENPFAADHAVCADAEWEKRGKPNTEIRLQKVKYKTNGNCENAESIDLPDPIVKTATSRTTRSATTTTTISSSAGHTTTHTGWPNHTTETYTVTQTPESTTTVTVTGGQAAERAGQAQDEEEGNTEPEAEEEAEDATRGVPLHGDL</sequence>
<dbReference type="EMBL" id="ML978224">
    <property type="protein sequence ID" value="KAF2027573.1"/>
    <property type="molecule type" value="Genomic_DNA"/>
</dbReference>
<evidence type="ECO:0000313" key="4">
    <source>
        <dbReference type="Proteomes" id="UP000799777"/>
    </source>
</evidence>
<proteinExistence type="predicted"/>
<feature type="compositionally biased region" description="Acidic residues" evidence="1">
    <location>
        <begin position="436"/>
        <end position="452"/>
    </location>
</feature>
<dbReference type="OrthoDB" id="3691081at2759"/>
<keyword evidence="2" id="KW-0732">Signal</keyword>
<feature type="region of interest" description="Disordered" evidence="1">
    <location>
        <begin position="375"/>
        <end position="464"/>
    </location>
</feature>
<evidence type="ECO:0000313" key="3">
    <source>
        <dbReference type="EMBL" id="KAF2027573.1"/>
    </source>
</evidence>
<gene>
    <name evidence="3" type="ORF">EK21DRAFT_91366</name>
</gene>
<feature type="chain" id="PRO_5040328741" evidence="2">
    <location>
        <begin position="25"/>
        <end position="464"/>
    </location>
</feature>
<reference evidence="3" key="1">
    <citation type="journal article" date="2020" name="Stud. Mycol.">
        <title>101 Dothideomycetes genomes: a test case for predicting lifestyles and emergence of pathogens.</title>
        <authorList>
            <person name="Haridas S."/>
            <person name="Albert R."/>
            <person name="Binder M."/>
            <person name="Bloem J."/>
            <person name="Labutti K."/>
            <person name="Salamov A."/>
            <person name="Andreopoulos B."/>
            <person name="Baker S."/>
            <person name="Barry K."/>
            <person name="Bills G."/>
            <person name="Bluhm B."/>
            <person name="Cannon C."/>
            <person name="Castanera R."/>
            <person name="Culley D."/>
            <person name="Daum C."/>
            <person name="Ezra D."/>
            <person name="Gonzalez J."/>
            <person name="Henrissat B."/>
            <person name="Kuo A."/>
            <person name="Liang C."/>
            <person name="Lipzen A."/>
            <person name="Lutzoni F."/>
            <person name="Magnuson J."/>
            <person name="Mondo S."/>
            <person name="Nolan M."/>
            <person name="Ohm R."/>
            <person name="Pangilinan J."/>
            <person name="Park H.-J."/>
            <person name="Ramirez L."/>
            <person name="Alfaro M."/>
            <person name="Sun H."/>
            <person name="Tritt A."/>
            <person name="Yoshinaga Y."/>
            <person name="Zwiers L.-H."/>
            <person name="Turgeon B."/>
            <person name="Goodwin S."/>
            <person name="Spatafora J."/>
            <person name="Crous P."/>
            <person name="Grigoriev I."/>
        </authorList>
    </citation>
    <scope>NUCLEOTIDE SEQUENCE</scope>
    <source>
        <strain evidence="3">CBS 110217</strain>
    </source>
</reference>
<organism evidence="3 4">
    <name type="scientific">Setomelanomma holmii</name>
    <dbReference type="NCBI Taxonomy" id="210430"/>
    <lineage>
        <taxon>Eukaryota</taxon>
        <taxon>Fungi</taxon>
        <taxon>Dikarya</taxon>
        <taxon>Ascomycota</taxon>
        <taxon>Pezizomycotina</taxon>
        <taxon>Dothideomycetes</taxon>
        <taxon>Pleosporomycetidae</taxon>
        <taxon>Pleosporales</taxon>
        <taxon>Pleosporineae</taxon>
        <taxon>Phaeosphaeriaceae</taxon>
        <taxon>Setomelanomma</taxon>
    </lineage>
</organism>
<feature type="compositionally biased region" description="Low complexity" evidence="1">
    <location>
        <begin position="375"/>
        <end position="435"/>
    </location>
</feature>
<evidence type="ECO:0000256" key="2">
    <source>
        <dbReference type="SAM" id="SignalP"/>
    </source>
</evidence>
<comment type="caution">
    <text evidence="3">The sequence shown here is derived from an EMBL/GenBank/DDBJ whole genome shotgun (WGS) entry which is preliminary data.</text>
</comment>